<reference evidence="1 2" key="1">
    <citation type="submission" date="2016-10" db="EMBL/GenBank/DDBJ databases">
        <authorList>
            <person name="de Groot N.N."/>
        </authorList>
    </citation>
    <scope>NUCLEOTIDE SEQUENCE [LARGE SCALE GENOMIC DNA]</scope>
    <source>
        <strain evidence="1 2">CGMCC 4.6858</strain>
    </source>
</reference>
<dbReference type="Proteomes" id="UP000199034">
    <property type="component" value="Unassembled WGS sequence"/>
</dbReference>
<dbReference type="SUPFAM" id="SSF50494">
    <property type="entry name" value="Trypsin-like serine proteases"/>
    <property type="match status" value="1"/>
</dbReference>
<name>A0A1G7BDA8_9ACTN</name>
<accession>A0A1G7BDA8</accession>
<dbReference type="InterPro" id="IPR008763">
    <property type="entry name" value="Peptidase_S55"/>
</dbReference>
<dbReference type="Pfam" id="PF05580">
    <property type="entry name" value="Peptidase_S55"/>
    <property type="match status" value="1"/>
</dbReference>
<gene>
    <name evidence="1" type="ORF">SAMN05421872_117105</name>
</gene>
<keyword evidence="2" id="KW-1185">Reference proteome</keyword>
<dbReference type="AlphaFoldDB" id="A0A1G7BDA8"/>
<dbReference type="PROSITE" id="PS51494">
    <property type="entry name" value="SPOIVB"/>
    <property type="match status" value="1"/>
</dbReference>
<organism evidence="1 2">
    <name type="scientific">Nocardioides lianchengensis</name>
    <dbReference type="NCBI Taxonomy" id="1045774"/>
    <lineage>
        <taxon>Bacteria</taxon>
        <taxon>Bacillati</taxon>
        <taxon>Actinomycetota</taxon>
        <taxon>Actinomycetes</taxon>
        <taxon>Propionibacteriales</taxon>
        <taxon>Nocardioidaceae</taxon>
        <taxon>Nocardioides</taxon>
    </lineage>
</organism>
<dbReference type="EMBL" id="FMZM01000017">
    <property type="protein sequence ID" value="SDE24215.1"/>
    <property type="molecule type" value="Genomic_DNA"/>
</dbReference>
<protein>
    <submittedName>
        <fullName evidence="1">SpoIVB peptidase S55</fullName>
    </submittedName>
</protein>
<dbReference type="RefSeq" id="WP_139175848.1">
    <property type="nucleotide sequence ID" value="NZ_FMZM01000017.1"/>
</dbReference>
<dbReference type="InterPro" id="IPR009003">
    <property type="entry name" value="Peptidase_S1_PA"/>
</dbReference>
<dbReference type="STRING" id="1045774.SAMN05421872_117105"/>
<evidence type="ECO:0000313" key="1">
    <source>
        <dbReference type="EMBL" id="SDE24215.1"/>
    </source>
</evidence>
<evidence type="ECO:0000313" key="2">
    <source>
        <dbReference type="Proteomes" id="UP000199034"/>
    </source>
</evidence>
<sequence>MSLIHRRHRMVSLATVAALALGLPAVGSSLGSPAQAADPTADCKQAFPVDELAAEDEVTGLTVTRGTTPVGFTGTVLGVLEDGIAPDVDMIMVDVEMPEFTRTGGIWQGMSGSPVYAQDGRLIGAVAYGLSAGPSPIAGVTPFEDMDDYLAATPASRVPLRGAAARKVAATAGISTAKAAQGFRELPMPLGVSGLSARRLAQLQTKGPAFLDKSTYLLGRASAQAAGPETLVAGGNLGVSAAYGDVALAGVGTVTSVCNGRVVGFGHPMVLLGATTMGLHPADAIYVQPDSLGSPFKVANLAPAVGTITDDRTTGVTGTFGAPPSAATITSTVTYGTRARTGRTAVSVPDFLAEASLYQLIANQDRVIDGPAKGTSLLTWRITGTEGSKPFALAFTDRFTSTDLGLEAHMGVAELVYSLGQLDGVKITSVSAKAAVTNDLRRHAISAVEQKRGGQWVKITRRSPAFGRAGKSIRLRVVVGGRAGKQVLPLKPIKLPKRSPGLLMLVAQGGDGAYTDTSGSSVAKVRTALAAQVRHDQVQVQVGTPNKMDFGGEEEEYLMGRRKVSFVRTQKTAPLGHVVSGMKMLTVLVG</sequence>
<dbReference type="OrthoDB" id="9765242at2"/>
<proteinExistence type="predicted"/>